<keyword evidence="7 10" id="KW-1133">Transmembrane helix</keyword>
<evidence type="ECO:0000256" key="7">
    <source>
        <dbReference type="ARBA" id="ARBA00022989"/>
    </source>
</evidence>
<dbReference type="PANTHER" id="PTHR46157">
    <property type="entry name" value="K(+) EFFLUX ANTIPORTER 3, CHLOROPLASTIC"/>
    <property type="match status" value="1"/>
</dbReference>
<dbReference type="Pfam" id="PF02254">
    <property type="entry name" value="TrkA_N"/>
    <property type="match status" value="1"/>
</dbReference>
<feature type="transmembrane region" description="Helical" evidence="10">
    <location>
        <begin position="358"/>
        <end position="376"/>
    </location>
</feature>
<dbReference type="InterPro" id="IPR036291">
    <property type="entry name" value="NAD(P)-bd_dom_sf"/>
</dbReference>
<evidence type="ECO:0000256" key="9">
    <source>
        <dbReference type="ARBA" id="ARBA00023136"/>
    </source>
</evidence>
<dbReference type="RefSeq" id="WP_055467172.1">
    <property type="nucleotide sequence ID" value="NZ_LKHS01000030.1"/>
</dbReference>
<evidence type="ECO:0000256" key="8">
    <source>
        <dbReference type="ARBA" id="ARBA00023065"/>
    </source>
</evidence>
<organism evidence="12 13">
    <name type="scientific">Vibrio furnissii</name>
    <dbReference type="NCBI Taxonomy" id="29494"/>
    <lineage>
        <taxon>Bacteria</taxon>
        <taxon>Pseudomonadati</taxon>
        <taxon>Pseudomonadota</taxon>
        <taxon>Gammaproteobacteria</taxon>
        <taxon>Vibrionales</taxon>
        <taxon>Vibrionaceae</taxon>
        <taxon>Vibrio</taxon>
    </lineage>
</organism>
<sequence length="573" mass="61140">MGHFVQILLLLAVTISVVVTFQRLHVPTSLGYLLVGVILGPHTIGLTVSVPGFVTLAEFGVVFLLFTIGLNYSLPQLKVLRHQVLGLGSGQVAFTTLSVCIILWVSGLSVAAAFVFGAVFAQSSTTIMSSLLSEQREENSQHGCLGLAISVFQDVTAVPFLVIIPVLGASVAANVLLGTLGLALAKAILAVAVVFLAGRWLLRPFFHLVSGHRSLEMFTLAVLLVALLAAWTTNSLGLSLAFGGFLAGMMLGETEFRHQVESSIRPFRDVLLGLFFIGIGMRFDPAAILPIWHWAALGALLILLSKIIIVTIMVRRANVGTRVALRTGLLLSVGGEFGLALVAIALDSKVIDIQLGQIAITSVLLSMIIGAALIRFNDVIASSMFSDVHSDNAEIPELTETSRPQVLIGGYGRVGHTIAVLLQSSGIPFIAFDTDPKRVAHGRNVDGHPVYYGGISDPGLLSGIHVERASLVVITVNDSDTAWAALSYLRRICPQVPIIARARDLDASIRLRNAGAIKAYPETIEASLHLGETALQLLGVPETDIDLVIQGVRDRGYAPVLDENVSKKGPLRY</sequence>
<feature type="domain" description="RCK N-terminal" evidence="11">
    <location>
        <begin position="403"/>
        <end position="521"/>
    </location>
</feature>
<dbReference type="PANTHER" id="PTHR46157:SF4">
    <property type="entry name" value="K(+) EFFLUX ANTIPORTER 3, CHLOROPLASTIC"/>
    <property type="match status" value="1"/>
</dbReference>
<keyword evidence="8" id="KW-0406">Ion transport</keyword>
<protein>
    <submittedName>
        <fullName evidence="12">Sodium:proton exchanger</fullName>
    </submittedName>
</protein>
<accession>A0A0Q2M775</accession>
<dbReference type="GO" id="GO:0005886">
    <property type="term" value="C:plasma membrane"/>
    <property type="evidence" value="ECO:0007669"/>
    <property type="project" value="TreeGrafter"/>
</dbReference>
<evidence type="ECO:0000256" key="10">
    <source>
        <dbReference type="SAM" id="Phobius"/>
    </source>
</evidence>
<dbReference type="GO" id="GO:1902600">
    <property type="term" value="P:proton transmembrane transport"/>
    <property type="evidence" value="ECO:0007669"/>
    <property type="project" value="InterPro"/>
</dbReference>
<dbReference type="GO" id="GO:0006813">
    <property type="term" value="P:potassium ion transport"/>
    <property type="evidence" value="ECO:0007669"/>
    <property type="project" value="UniProtKB-KW"/>
</dbReference>
<feature type="transmembrane region" description="Helical" evidence="10">
    <location>
        <begin position="84"/>
        <end position="105"/>
    </location>
</feature>
<feature type="transmembrane region" description="Helical" evidence="10">
    <location>
        <begin position="180"/>
        <end position="202"/>
    </location>
</feature>
<dbReference type="Gene3D" id="3.40.50.720">
    <property type="entry name" value="NAD(P)-binding Rossmann-like Domain"/>
    <property type="match status" value="1"/>
</dbReference>
<dbReference type="Proteomes" id="UP000051221">
    <property type="component" value="Unassembled WGS sequence"/>
</dbReference>
<comment type="caution">
    <text evidence="12">The sequence shown here is derived from an EMBL/GenBank/DDBJ whole genome shotgun (WGS) entry which is preliminary data.</text>
</comment>
<reference evidence="12 13" key="1">
    <citation type="submission" date="2015-08" db="EMBL/GenBank/DDBJ databases">
        <title>Antibacterial properties of a collection of Vibrionaceae strains.</title>
        <authorList>
            <person name="Giubergia S."/>
        </authorList>
    </citation>
    <scope>NUCLEOTIDE SEQUENCE [LARGE SCALE GENOMIC DNA]</scope>
    <source>
        <strain evidence="12 13">S0821</strain>
    </source>
</reference>
<evidence type="ECO:0000256" key="6">
    <source>
        <dbReference type="ARBA" id="ARBA00022958"/>
    </source>
</evidence>
<dbReference type="SUPFAM" id="SSF51735">
    <property type="entry name" value="NAD(P)-binding Rossmann-fold domains"/>
    <property type="match status" value="1"/>
</dbReference>
<dbReference type="GO" id="GO:0012505">
    <property type="term" value="C:endomembrane system"/>
    <property type="evidence" value="ECO:0007669"/>
    <property type="project" value="UniProtKB-SubCell"/>
</dbReference>
<keyword evidence="2" id="KW-0813">Transport</keyword>
<keyword evidence="9 10" id="KW-0472">Membrane</keyword>
<proteinExistence type="predicted"/>
<evidence type="ECO:0000259" key="11">
    <source>
        <dbReference type="PROSITE" id="PS51201"/>
    </source>
</evidence>
<keyword evidence="4" id="KW-0633">Potassium transport</keyword>
<feature type="transmembrane region" description="Helical" evidence="10">
    <location>
        <begin position="291"/>
        <end position="314"/>
    </location>
</feature>
<evidence type="ECO:0000313" key="13">
    <source>
        <dbReference type="Proteomes" id="UP000051221"/>
    </source>
</evidence>
<dbReference type="InterPro" id="IPR038770">
    <property type="entry name" value="Na+/solute_symporter_sf"/>
</dbReference>
<feature type="transmembrane region" description="Helical" evidence="10">
    <location>
        <begin position="111"/>
        <end position="132"/>
    </location>
</feature>
<dbReference type="InterPro" id="IPR003148">
    <property type="entry name" value="RCK_N"/>
</dbReference>
<name>A0A0Q2M775_VIBFU</name>
<feature type="transmembrane region" description="Helical" evidence="10">
    <location>
        <begin position="323"/>
        <end position="346"/>
    </location>
</feature>
<dbReference type="AlphaFoldDB" id="A0A0Q2M775"/>
<evidence type="ECO:0000256" key="4">
    <source>
        <dbReference type="ARBA" id="ARBA00022538"/>
    </source>
</evidence>
<dbReference type="GO" id="GO:0015297">
    <property type="term" value="F:antiporter activity"/>
    <property type="evidence" value="ECO:0007669"/>
    <property type="project" value="UniProtKB-KW"/>
</dbReference>
<evidence type="ECO:0000256" key="2">
    <source>
        <dbReference type="ARBA" id="ARBA00022448"/>
    </source>
</evidence>
<dbReference type="PROSITE" id="PS51201">
    <property type="entry name" value="RCK_N"/>
    <property type="match status" value="1"/>
</dbReference>
<dbReference type="Pfam" id="PF00999">
    <property type="entry name" value="Na_H_Exchanger"/>
    <property type="match status" value="1"/>
</dbReference>
<dbReference type="EMBL" id="LKHS01000030">
    <property type="protein sequence ID" value="KQH83738.1"/>
    <property type="molecule type" value="Genomic_DNA"/>
</dbReference>
<feature type="transmembrane region" description="Helical" evidence="10">
    <location>
        <begin position="214"/>
        <end position="231"/>
    </location>
</feature>
<feature type="transmembrane region" description="Helical" evidence="10">
    <location>
        <begin position="44"/>
        <end position="72"/>
    </location>
</feature>
<keyword evidence="5 10" id="KW-0812">Transmembrane</keyword>
<keyword evidence="3" id="KW-0050">Antiport</keyword>
<evidence type="ECO:0000313" key="12">
    <source>
        <dbReference type="EMBL" id="KQH83738.1"/>
    </source>
</evidence>
<dbReference type="FunFam" id="3.40.50.720:FF:000036">
    <property type="entry name" value="Glutathione-regulated potassium-efflux system protein KefB"/>
    <property type="match status" value="1"/>
</dbReference>
<dbReference type="Gene3D" id="1.20.1530.20">
    <property type="match status" value="1"/>
</dbReference>
<evidence type="ECO:0000256" key="1">
    <source>
        <dbReference type="ARBA" id="ARBA00004127"/>
    </source>
</evidence>
<dbReference type="InParanoid" id="A0A0Q2M775"/>
<comment type="subcellular location">
    <subcellularLocation>
        <location evidence="1">Endomembrane system</location>
        <topology evidence="1">Multi-pass membrane protein</topology>
    </subcellularLocation>
</comment>
<dbReference type="InterPro" id="IPR006153">
    <property type="entry name" value="Cation/H_exchanger_TM"/>
</dbReference>
<feature type="transmembrane region" description="Helical" evidence="10">
    <location>
        <begin position="144"/>
        <end position="168"/>
    </location>
</feature>
<keyword evidence="13" id="KW-1185">Reference proteome</keyword>
<keyword evidence="6" id="KW-0630">Potassium</keyword>
<evidence type="ECO:0000256" key="3">
    <source>
        <dbReference type="ARBA" id="ARBA00022449"/>
    </source>
</evidence>
<evidence type="ECO:0000256" key="5">
    <source>
        <dbReference type="ARBA" id="ARBA00022692"/>
    </source>
</evidence>
<gene>
    <name evidence="12" type="ORF">AMR76_21545</name>
</gene>